<proteinExistence type="inferred from homology"/>
<dbReference type="GO" id="GO:0016787">
    <property type="term" value="F:hydrolase activity"/>
    <property type="evidence" value="ECO:0007669"/>
    <property type="project" value="UniProtKB-KW"/>
</dbReference>
<dbReference type="InterPro" id="IPR052705">
    <property type="entry name" value="Gliding_Motility_GTPase"/>
</dbReference>
<dbReference type="OrthoDB" id="4319884at2"/>
<dbReference type="InterPro" id="IPR027417">
    <property type="entry name" value="P-loop_NTPase"/>
</dbReference>
<dbReference type="SUPFAM" id="SSF52540">
    <property type="entry name" value="P-loop containing nucleoside triphosphate hydrolases"/>
    <property type="match status" value="1"/>
</dbReference>
<keyword evidence="4" id="KW-0342">GTP-binding</keyword>
<comment type="similarity">
    <text evidence="1">Belongs to the GPN-loop GTPase family.</text>
</comment>
<evidence type="ECO:0000256" key="4">
    <source>
        <dbReference type="ARBA" id="ARBA00023134"/>
    </source>
</evidence>
<dbReference type="GO" id="GO:0005525">
    <property type="term" value="F:GTP binding"/>
    <property type="evidence" value="ECO:0007669"/>
    <property type="project" value="UniProtKB-KW"/>
</dbReference>
<sequence length="192" mass="21359">MESRILLLGPVRAGKTTAIRAISDIDTVDTEVRPSDEVALLKATTTVAMDLGVVRLDERDRIVLYGAPGQERFDFMWEILLEQCEGVLLLIDDTAHDPVADLAHYHALLMRPGQKRRPWMVGVTHFDGRSDHDLARYDTVLRPARAACGCLSCSPPVQALDARDSDEVRALLIGLAAMLEVQQRFRNRPCLA</sequence>
<evidence type="ECO:0000313" key="6">
    <source>
        <dbReference type="Proteomes" id="UP000231501"/>
    </source>
</evidence>
<name>A0A2G9CB51_9BURK</name>
<evidence type="ECO:0000256" key="2">
    <source>
        <dbReference type="ARBA" id="ARBA00022741"/>
    </source>
</evidence>
<keyword evidence="2" id="KW-0547">Nucleotide-binding</keyword>
<dbReference type="Gene3D" id="3.40.50.300">
    <property type="entry name" value="P-loop containing nucleotide triphosphate hydrolases"/>
    <property type="match status" value="1"/>
</dbReference>
<dbReference type="RefSeq" id="WP_099861249.1">
    <property type="nucleotide sequence ID" value="NZ_PEOG01000018.1"/>
</dbReference>
<dbReference type="Proteomes" id="UP000231501">
    <property type="component" value="Unassembled WGS sequence"/>
</dbReference>
<evidence type="ECO:0000256" key="1">
    <source>
        <dbReference type="ARBA" id="ARBA00005290"/>
    </source>
</evidence>
<protein>
    <submittedName>
        <fullName evidence="5">GTP-binding protein</fullName>
    </submittedName>
</protein>
<dbReference type="CDD" id="cd00882">
    <property type="entry name" value="Ras_like_GTPase"/>
    <property type="match status" value="1"/>
</dbReference>
<dbReference type="Pfam" id="PF03029">
    <property type="entry name" value="ATP_bind_1"/>
    <property type="match status" value="1"/>
</dbReference>
<evidence type="ECO:0000313" key="5">
    <source>
        <dbReference type="EMBL" id="PIM53661.1"/>
    </source>
</evidence>
<keyword evidence="6" id="KW-1185">Reference proteome</keyword>
<evidence type="ECO:0000256" key="3">
    <source>
        <dbReference type="ARBA" id="ARBA00022801"/>
    </source>
</evidence>
<accession>A0A2G9CB51</accession>
<dbReference type="EMBL" id="PEOG01000018">
    <property type="protein sequence ID" value="PIM53661.1"/>
    <property type="molecule type" value="Genomic_DNA"/>
</dbReference>
<dbReference type="PANTHER" id="PTHR42708">
    <property type="entry name" value="ATP/GTP-BINDING PROTEIN-RELATED"/>
    <property type="match status" value="1"/>
</dbReference>
<organism evidence="5 6">
    <name type="scientific">Roseateles chitinivorans</name>
    <dbReference type="NCBI Taxonomy" id="2917965"/>
    <lineage>
        <taxon>Bacteria</taxon>
        <taxon>Pseudomonadati</taxon>
        <taxon>Pseudomonadota</taxon>
        <taxon>Betaproteobacteria</taxon>
        <taxon>Burkholderiales</taxon>
        <taxon>Sphaerotilaceae</taxon>
        <taxon>Roseateles</taxon>
    </lineage>
</organism>
<keyword evidence="3" id="KW-0378">Hydrolase</keyword>
<dbReference type="InterPro" id="IPR004130">
    <property type="entry name" value="Gpn"/>
</dbReference>
<comment type="caution">
    <text evidence="5">The sequence shown here is derived from an EMBL/GenBank/DDBJ whole genome shotgun (WGS) entry which is preliminary data.</text>
</comment>
<dbReference type="AlphaFoldDB" id="A0A2G9CB51"/>
<dbReference type="PANTHER" id="PTHR42708:SF1">
    <property type="entry name" value="GLIDING MOTILITY PROTEIN MGLA"/>
    <property type="match status" value="1"/>
</dbReference>
<gene>
    <name evidence="5" type="ORF">CS062_08635</name>
</gene>
<reference evidence="5 6" key="1">
    <citation type="submission" date="2017-11" db="EMBL/GenBank/DDBJ databases">
        <title>Draft genome sequence of Mitsuaria sp. HWN-4.</title>
        <authorList>
            <person name="Gundlapally S.R."/>
        </authorList>
    </citation>
    <scope>NUCLEOTIDE SEQUENCE [LARGE SCALE GENOMIC DNA]</scope>
    <source>
        <strain evidence="5 6">HWN-4</strain>
    </source>
</reference>